<name>A0A1I8APB3_9BILA</name>
<evidence type="ECO:0000313" key="6">
    <source>
        <dbReference type="Proteomes" id="UP000095287"/>
    </source>
</evidence>
<evidence type="ECO:0000313" key="7">
    <source>
        <dbReference type="WBParaSite" id="L893_g7835.t1"/>
    </source>
</evidence>
<dbReference type="Gene3D" id="1.10.640.10">
    <property type="entry name" value="Haem peroxidase domain superfamily, animal type"/>
    <property type="match status" value="1"/>
</dbReference>
<dbReference type="SUPFAM" id="SSF48113">
    <property type="entry name" value="Heme-dependent peroxidases"/>
    <property type="match status" value="1"/>
</dbReference>
<evidence type="ECO:0000256" key="4">
    <source>
        <dbReference type="SAM" id="SignalP"/>
    </source>
</evidence>
<keyword evidence="3" id="KW-1015">Disulfide bond</keyword>
<accession>A0A1I8APB3</accession>
<sequence length="645" mass="72617">MRTATLFLLFGFLILATDAVCFGNCCDGNPKCHAWAIWGECQISPNWMLLHCRASCGGCTSSGDLQCPFDQTVEENAGLRMTKEKVAVIIHKDGCAPSNLIKKNYCNLNKCYHQKYRSFDGMCNSLIHSDLGAAFTSFVSAQNSNYDDGKSVPPGTMKRNLPNPRAVTHHLLRSTTNATVAPNSLLMLWSQFVGDDMMMHTTADWCTCSDDSRECMNMLPARENVFRILDCILLAHQPENKGSKLIRTRRSSMRLRYTSFGFMQLWRVLQIYGSDIKTAESLRKEGKNAAFLKATMVDGRMFPPHPNGKFVVGSDRAKFAFNGLGALYTIFLRLHNRLAEDLGKINRGWDPDRLFQETRKIVGAYMQVITYREFLPALLGPDFSSLVPPYSYYTAAIPTVAIEFVGATFRLHGLIMPSYPMRDTQWRKTDDWSVLSKDGDIHVVKSGTDAIIRGLISTSNRAPQSIAYQLTDEGYGLGDIGSLNIQIGRDHGFQPYNKFRKHFGLPLLTSFNEWFDVHDNATRELVRRLYHNNPDNIDLYVGGTVEEPEPGRVVGPIFATIIGDQFTRTRNGDRFYYENPDIFTPEQVRSLKRVSLANVLCLTGENISAIVPDAFRVDDGSRAIPCEKIRSINLELWKDPLADLL</sequence>
<dbReference type="WBParaSite" id="L893_g7835.t1">
    <property type="protein sequence ID" value="L893_g7835.t1"/>
    <property type="gene ID" value="L893_g7835"/>
</dbReference>
<dbReference type="PRINTS" id="PR00457">
    <property type="entry name" value="ANPEROXIDASE"/>
</dbReference>
<dbReference type="GO" id="GO:0046872">
    <property type="term" value="F:metal ion binding"/>
    <property type="evidence" value="ECO:0007669"/>
    <property type="project" value="UniProtKB-KW"/>
</dbReference>
<dbReference type="InterPro" id="IPR037120">
    <property type="entry name" value="Haem_peroxidase_sf_animal"/>
</dbReference>
<keyword evidence="2" id="KW-0408">Iron</keyword>
<keyword evidence="4" id="KW-0732">Signal</keyword>
<keyword evidence="2" id="KW-0349">Heme</keyword>
<dbReference type="GO" id="GO:0005615">
    <property type="term" value="C:extracellular space"/>
    <property type="evidence" value="ECO:0007669"/>
    <property type="project" value="TreeGrafter"/>
</dbReference>
<dbReference type="PROSITE" id="PS51670">
    <property type="entry name" value="SHKT"/>
    <property type="match status" value="1"/>
</dbReference>
<dbReference type="PANTHER" id="PTHR11475">
    <property type="entry name" value="OXIDASE/PEROXIDASE"/>
    <property type="match status" value="1"/>
</dbReference>
<evidence type="ECO:0000256" key="1">
    <source>
        <dbReference type="ARBA" id="ARBA00022559"/>
    </source>
</evidence>
<dbReference type="InterPro" id="IPR010255">
    <property type="entry name" value="Haem_peroxidase_sf"/>
</dbReference>
<dbReference type="InterPro" id="IPR003582">
    <property type="entry name" value="ShKT_dom"/>
</dbReference>
<reference evidence="7" key="1">
    <citation type="submission" date="2016-11" db="UniProtKB">
        <authorList>
            <consortium name="WormBaseParasite"/>
        </authorList>
    </citation>
    <scope>IDENTIFICATION</scope>
</reference>
<keyword evidence="6" id="KW-1185">Reference proteome</keyword>
<feature type="binding site" description="axial binding residue" evidence="2">
    <location>
        <position position="412"/>
    </location>
    <ligand>
        <name>heme b</name>
        <dbReference type="ChEBI" id="CHEBI:60344"/>
    </ligand>
    <ligandPart>
        <name>Fe</name>
        <dbReference type="ChEBI" id="CHEBI:18248"/>
    </ligandPart>
</feature>
<dbReference type="GO" id="GO:0006979">
    <property type="term" value="P:response to oxidative stress"/>
    <property type="evidence" value="ECO:0007669"/>
    <property type="project" value="InterPro"/>
</dbReference>
<dbReference type="PROSITE" id="PS50292">
    <property type="entry name" value="PEROXIDASE_3"/>
    <property type="match status" value="1"/>
</dbReference>
<organism evidence="6 7">
    <name type="scientific">Steinernema glaseri</name>
    <dbReference type="NCBI Taxonomy" id="37863"/>
    <lineage>
        <taxon>Eukaryota</taxon>
        <taxon>Metazoa</taxon>
        <taxon>Ecdysozoa</taxon>
        <taxon>Nematoda</taxon>
        <taxon>Chromadorea</taxon>
        <taxon>Rhabditida</taxon>
        <taxon>Tylenchina</taxon>
        <taxon>Panagrolaimomorpha</taxon>
        <taxon>Strongyloidoidea</taxon>
        <taxon>Steinernematidae</taxon>
        <taxon>Steinernema</taxon>
    </lineage>
</organism>
<dbReference type="Pfam" id="PF03098">
    <property type="entry name" value="An_peroxidase"/>
    <property type="match status" value="1"/>
</dbReference>
<evidence type="ECO:0000256" key="2">
    <source>
        <dbReference type="PIRSR" id="PIRSR619791-2"/>
    </source>
</evidence>
<dbReference type="InterPro" id="IPR019791">
    <property type="entry name" value="Haem_peroxidase_animal"/>
</dbReference>
<feature type="disulfide bond" evidence="3">
    <location>
        <begin position="25"/>
        <end position="59"/>
    </location>
</feature>
<feature type="signal peptide" evidence="4">
    <location>
        <begin position="1"/>
        <end position="19"/>
    </location>
</feature>
<keyword evidence="2" id="KW-0479">Metal-binding</keyword>
<keyword evidence="1" id="KW-0575">Peroxidase</keyword>
<dbReference type="Proteomes" id="UP000095287">
    <property type="component" value="Unplaced"/>
</dbReference>
<protein>
    <submittedName>
        <fullName evidence="7">ShKT domain-containing protein</fullName>
    </submittedName>
</protein>
<dbReference type="GO" id="GO:0020037">
    <property type="term" value="F:heme binding"/>
    <property type="evidence" value="ECO:0007669"/>
    <property type="project" value="InterPro"/>
</dbReference>
<dbReference type="SMART" id="SM00254">
    <property type="entry name" value="ShKT"/>
    <property type="match status" value="1"/>
</dbReference>
<dbReference type="PANTHER" id="PTHR11475:SF22">
    <property type="entry name" value="PEROXIDASE SKPO-1"/>
    <property type="match status" value="1"/>
</dbReference>
<proteinExistence type="predicted"/>
<comment type="caution">
    <text evidence="3">Lacks conserved residue(s) required for the propagation of feature annotation.</text>
</comment>
<dbReference type="AlphaFoldDB" id="A0A1I8APB3"/>
<feature type="domain" description="ShKT" evidence="5">
    <location>
        <begin position="25"/>
        <end position="59"/>
    </location>
</feature>
<keyword evidence="1" id="KW-0560">Oxidoreductase</keyword>
<feature type="chain" id="PRO_5009314981" evidence="4">
    <location>
        <begin position="20"/>
        <end position="645"/>
    </location>
</feature>
<evidence type="ECO:0000259" key="5">
    <source>
        <dbReference type="PROSITE" id="PS51670"/>
    </source>
</evidence>
<evidence type="ECO:0000256" key="3">
    <source>
        <dbReference type="PROSITE-ProRule" id="PRU01005"/>
    </source>
</evidence>
<dbReference type="GO" id="GO:0004601">
    <property type="term" value="F:peroxidase activity"/>
    <property type="evidence" value="ECO:0007669"/>
    <property type="project" value="UniProtKB-KW"/>
</dbReference>